<keyword evidence="2" id="KW-0333">Golgi apparatus</keyword>
<dbReference type="Pfam" id="PF05719">
    <property type="entry name" value="GPP34"/>
    <property type="match status" value="1"/>
</dbReference>
<evidence type="ECO:0000256" key="2">
    <source>
        <dbReference type="ARBA" id="ARBA00023034"/>
    </source>
</evidence>
<proteinExistence type="predicted"/>
<protein>
    <submittedName>
        <fullName evidence="5">Golgi phosphoprotein 3 (GPP34)</fullName>
    </submittedName>
</protein>
<keyword evidence="3" id="KW-0446">Lipid-binding</keyword>
<dbReference type="EMBL" id="FMCW01000048">
    <property type="protein sequence ID" value="SCF20376.1"/>
    <property type="molecule type" value="Genomic_DNA"/>
</dbReference>
<accession>A0A1C4YIA8</accession>
<reference evidence="5 6" key="1">
    <citation type="submission" date="2016-06" db="EMBL/GenBank/DDBJ databases">
        <authorList>
            <person name="Kjaerup R.B."/>
            <person name="Dalgaard T.S."/>
            <person name="Juul-Madsen H.R."/>
        </authorList>
    </citation>
    <scope>NUCLEOTIDE SEQUENCE [LARGE SCALE GENOMIC DNA]</scope>
    <source>
        <strain evidence="5 6">DSM 45626</strain>
    </source>
</reference>
<organism evidence="5 6">
    <name type="scientific">Micromonospora haikouensis</name>
    <dbReference type="NCBI Taxonomy" id="686309"/>
    <lineage>
        <taxon>Bacteria</taxon>
        <taxon>Bacillati</taxon>
        <taxon>Actinomycetota</taxon>
        <taxon>Actinomycetes</taxon>
        <taxon>Micromonosporales</taxon>
        <taxon>Micromonosporaceae</taxon>
        <taxon>Micromonospora</taxon>
    </lineage>
</organism>
<evidence type="ECO:0000256" key="4">
    <source>
        <dbReference type="ARBA" id="ARBA00023136"/>
    </source>
</evidence>
<keyword evidence="4" id="KW-0472">Membrane</keyword>
<dbReference type="InterPro" id="IPR038261">
    <property type="entry name" value="GPP34-like_sf"/>
</dbReference>
<evidence type="ECO:0000256" key="1">
    <source>
        <dbReference type="ARBA" id="ARBA00004255"/>
    </source>
</evidence>
<dbReference type="AlphaFoldDB" id="A0A1C4YIA8"/>
<dbReference type="GO" id="GO:0070273">
    <property type="term" value="F:phosphatidylinositol-4-phosphate binding"/>
    <property type="evidence" value="ECO:0007669"/>
    <property type="project" value="InterPro"/>
</dbReference>
<dbReference type="Proteomes" id="UP000199375">
    <property type="component" value="Unassembled WGS sequence"/>
</dbReference>
<evidence type="ECO:0000313" key="6">
    <source>
        <dbReference type="Proteomes" id="UP000199375"/>
    </source>
</evidence>
<gene>
    <name evidence="5" type="ORF">GA0070558_14817</name>
</gene>
<name>A0A1C4YIA8_9ACTN</name>
<comment type="subcellular location">
    <subcellularLocation>
        <location evidence="1">Golgi apparatus membrane</location>
        <topology evidence="1">Peripheral membrane protein</topology>
        <orientation evidence="1">Cytoplasmic side</orientation>
    </subcellularLocation>
</comment>
<dbReference type="GO" id="GO:0012505">
    <property type="term" value="C:endomembrane system"/>
    <property type="evidence" value="ECO:0007669"/>
    <property type="project" value="UniProtKB-ARBA"/>
</dbReference>
<evidence type="ECO:0000256" key="3">
    <source>
        <dbReference type="ARBA" id="ARBA00023121"/>
    </source>
</evidence>
<sequence>MTTIPHLPLRDELFMLAHDDDTGRLHVHRRALALGLAGAVLIDLHLAARVIVDPPDPTSAVPGQRLRLRTDRPVGDLIADAAIASLHPTRTAPPLRTWLRHFAVDLYDRTRAGLVTTGILRPHRQRRLAGITHRHTYLPTHSKWSVVPRARLCYLAQGREQPNDHTAALAGLVAVLGLTTHLYLDNDPTTLTTRLTTIANQHHRAVRDITAAVDASIGDLATAAYR</sequence>
<dbReference type="GO" id="GO:0005737">
    <property type="term" value="C:cytoplasm"/>
    <property type="evidence" value="ECO:0007669"/>
    <property type="project" value="UniProtKB-ARBA"/>
</dbReference>
<dbReference type="InterPro" id="IPR008628">
    <property type="entry name" value="GPP34-like"/>
</dbReference>
<dbReference type="Gene3D" id="1.10.3630.10">
    <property type="entry name" value="yeast vps74-n-term truncation variant domain like"/>
    <property type="match status" value="1"/>
</dbReference>
<evidence type="ECO:0000313" key="5">
    <source>
        <dbReference type="EMBL" id="SCF20376.1"/>
    </source>
</evidence>